<keyword evidence="2" id="KW-1185">Reference proteome</keyword>
<dbReference type="KEGG" id="vg:80540717"/>
<dbReference type="Proteomes" id="UP001161669">
    <property type="component" value="Segment"/>
</dbReference>
<name>A0A3T1CX34_9VIRU</name>
<reference evidence="2" key="1">
    <citation type="journal article" date="2019" name="J. Virol.">
        <title>Medusavirus, a novel large DNA virus discovered from hot spring water.</title>
        <authorList>
            <person name="Yoshikawa G."/>
            <person name="Blanc-Mathieu R."/>
            <person name="Song C."/>
            <person name="Kayama Y."/>
            <person name="Mochizuki T."/>
            <person name="Murata K."/>
            <person name="Ogata H."/>
            <person name="Takemura M."/>
        </authorList>
    </citation>
    <scope>NUCLEOTIDE SEQUENCE [LARGE SCALE GENOMIC DNA]</scope>
</reference>
<organism evidence="1 2">
    <name type="scientific">Acanthamoeba castellanii medusavirus J1</name>
    <dbReference type="NCBI Taxonomy" id="3114988"/>
    <lineage>
        <taxon>Viruses</taxon>
        <taxon>Varidnaviria</taxon>
        <taxon>Bamfordvirae</taxon>
        <taxon>Nucleocytoviricota</taxon>
        <taxon>Megaviricetes</taxon>
        <taxon>Mamonoviridae</taxon>
        <taxon>Medusavirus</taxon>
        <taxon>Medusavirus medusae</taxon>
    </lineage>
</organism>
<evidence type="ECO:0000313" key="2">
    <source>
        <dbReference type="Proteomes" id="UP001161669"/>
    </source>
</evidence>
<accession>A0A3T1CX34</accession>
<dbReference type="EMBL" id="AP018495">
    <property type="protein sequence ID" value="BBI30365.1"/>
    <property type="molecule type" value="Genomic_DNA"/>
</dbReference>
<sequence>MAKDVASFMALTDPRGNRALSTNTCAYPDKIVEHRHIVRCKVDGSGCAVVPLWSEEDWFTRLCVGIHSISATSIGCNHLFIGSARRPNVVPGVKYAEIVAGKCVVELGAMGDSLAHDLLRLFARCDAQPHYGSLPFASSYDPDRFWLPVPRRDPRHYELELVTENCEVTAVEVAFTCMLSRDESRPVFGPRMILPCVTKTPAVCEVAPGRDFVDIEVPSMDSGCAGMAITSTGNVRLSLQLKGVELRYSGECIARWSHVDMRSDWKRKLGLSSTQAIPDGLCRTHLLDFGPCMSDPRRAVTFNKAACDSGNFTLRVSFAYTNAEDEPVECTFEIYSFCHAVFTVNDDGIKHLRDY</sequence>
<evidence type="ECO:0000313" key="1">
    <source>
        <dbReference type="EMBL" id="BBI30365.1"/>
    </source>
</evidence>
<proteinExistence type="predicted"/>
<protein>
    <submittedName>
        <fullName evidence="1">Uncharacterized protein</fullName>
    </submittedName>
</protein>